<dbReference type="PANTHER" id="PTHR12436">
    <property type="entry name" value="80 KDA MCM3-ASSOCIATED PROTEIN"/>
    <property type="match status" value="1"/>
</dbReference>
<keyword evidence="4" id="KW-1185">Reference proteome</keyword>
<feature type="non-terminal residue" evidence="3">
    <location>
        <position position="1"/>
    </location>
</feature>
<dbReference type="InParanoid" id="A0A067Q3U0"/>
<dbReference type="InterPro" id="IPR005062">
    <property type="entry name" value="SAC3/GANP/THP3_conserved"/>
</dbReference>
<evidence type="ECO:0000313" key="4">
    <source>
        <dbReference type="Proteomes" id="UP000027265"/>
    </source>
</evidence>
<dbReference type="Proteomes" id="UP000027265">
    <property type="component" value="Unassembled WGS sequence"/>
</dbReference>
<dbReference type="EMBL" id="KL197718">
    <property type="protein sequence ID" value="KDQ58157.1"/>
    <property type="molecule type" value="Genomic_DNA"/>
</dbReference>
<dbReference type="STRING" id="933084.A0A067Q3U0"/>
<feature type="domain" description="SAC3/GANP/THP3 conserved" evidence="2">
    <location>
        <begin position="1"/>
        <end position="214"/>
    </location>
</feature>
<proteinExistence type="predicted"/>
<feature type="non-terminal residue" evidence="3">
    <location>
        <position position="348"/>
    </location>
</feature>
<sequence length="348" mass="38345">YERAAGDKTLPSDLRPPHVLRTTLDYLFHDLLLRGGFSQTHTFIRDRSRAVRNDFTMQHETGPLAIECHDRCARYHILALHFLRDKPGFSIALEEQQLMNTLQSLKEYYEDQRGRYESPTELEMRVYHRLIHIRDQRERHDDIPSHILEHPVFKLTTQFRLVVQAKSAPITKTSALKVDDQGMEIFGQLVSVLRESGSLVMIYLVACILERLFGTDTIEDIESIRGELAVPDVIDGVSSGRVSPEVDQLLMEDDGSISASESNHTPTTLTSTLSAPAPAPVSTPAPPPIFSQAINGSSSAFTVPSTNAFGQLSTFPSQASGPSTGSIAPQQASAFASLKSTPNAFGGS</sequence>
<dbReference type="Gene3D" id="1.25.40.990">
    <property type="match status" value="1"/>
</dbReference>
<evidence type="ECO:0000313" key="3">
    <source>
        <dbReference type="EMBL" id="KDQ58157.1"/>
    </source>
</evidence>
<feature type="region of interest" description="Disordered" evidence="1">
    <location>
        <begin position="314"/>
        <end position="348"/>
    </location>
</feature>
<evidence type="ECO:0000259" key="2">
    <source>
        <dbReference type="Pfam" id="PF03399"/>
    </source>
</evidence>
<feature type="region of interest" description="Disordered" evidence="1">
    <location>
        <begin position="256"/>
        <end position="289"/>
    </location>
</feature>
<evidence type="ECO:0000256" key="1">
    <source>
        <dbReference type="SAM" id="MobiDB-lite"/>
    </source>
</evidence>
<dbReference type="GO" id="GO:0070390">
    <property type="term" value="C:transcription export complex 2"/>
    <property type="evidence" value="ECO:0007669"/>
    <property type="project" value="TreeGrafter"/>
</dbReference>
<organism evidence="3 4">
    <name type="scientific">Jaapia argillacea MUCL 33604</name>
    <dbReference type="NCBI Taxonomy" id="933084"/>
    <lineage>
        <taxon>Eukaryota</taxon>
        <taxon>Fungi</taxon>
        <taxon>Dikarya</taxon>
        <taxon>Basidiomycota</taxon>
        <taxon>Agaricomycotina</taxon>
        <taxon>Agaricomycetes</taxon>
        <taxon>Agaricomycetidae</taxon>
        <taxon>Jaapiales</taxon>
        <taxon>Jaapiaceae</taxon>
        <taxon>Jaapia</taxon>
    </lineage>
</organism>
<protein>
    <recommendedName>
        <fullName evidence="2">SAC3/GANP/THP3 conserved domain-containing protein</fullName>
    </recommendedName>
</protein>
<dbReference type="PANTHER" id="PTHR12436:SF3">
    <property type="entry name" value="GERMINAL-CENTER ASSOCIATED NUCLEAR PROTEIN"/>
    <property type="match status" value="1"/>
</dbReference>
<dbReference type="Pfam" id="PF03399">
    <property type="entry name" value="SAC3_GANP"/>
    <property type="match status" value="1"/>
</dbReference>
<reference evidence="4" key="1">
    <citation type="journal article" date="2014" name="Proc. Natl. Acad. Sci. U.S.A.">
        <title>Extensive sampling of basidiomycete genomes demonstrates inadequacy of the white-rot/brown-rot paradigm for wood decay fungi.</title>
        <authorList>
            <person name="Riley R."/>
            <person name="Salamov A.A."/>
            <person name="Brown D.W."/>
            <person name="Nagy L.G."/>
            <person name="Floudas D."/>
            <person name="Held B.W."/>
            <person name="Levasseur A."/>
            <person name="Lombard V."/>
            <person name="Morin E."/>
            <person name="Otillar R."/>
            <person name="Lindquist E.A."/>
            <person name="Sun H."/>
            <person name="LaButti K.M."/>
            <person name="Schmutz J."/>
            <person name="Jabbour D."/>
            <person name="Luo H."/>
            <person name="Baker S.E."/>
            <person name="Pisabarro A.G."/>
            <person name="Walton J.D."/>
            <person name="Blanchette R.A."/>
            <person name="Henrissat B."/>
            <person name="Martin F."/>
            <person name="Cullen D."/>
            <person name="Hibbett D.S."/>
            <person name="Grigoriev I.V."/>
        </authorList>
    </citation>
    <scope>NUCLEOTIDE SEQUENCE [LARGE SCALE GENOMIC DNA]</scope>
    <source>
        <strain evidence="4">MUCL 33604</strain>
    </source>
</reference>
<dbReference type="GO" id="GO:0005737">
    <property type="term" value="C:cytoplasm"/>
    <property type="evidence" value="ECO:0007669"/>
    <property type="project" value="TreeGrafter"/>
</dbReference>
<dbReference type="HOGENOM" id="CLU_786568_0_0_1"/>
<accession>A0A067Q3U0</accession>
<dbReference type="AlphaFoldDB" id="A0A067Q3U0"/>
<feature type="compositionally biased region" description="Low complexity" evidence="1">
    <location>
        <begin position="265"/>
        <end position="276"/>
    </location>
</feature>
<dbReference type="InterPro" id="IPR045107">
    <property type="entry name" value="SAC3/GANP/THP3"/>
</dbReference>
<feature type="compositionally biased region" description="Pro residues" evidence="1">
    <location>
        <begin position="277"/>
        <end position="289"/>
    </location>
</feature>
<gene>
    <name evidence="3" type="ORF">JAAARDRAFT_105356</name>
</gene>
<dbReference type="OrthoDB" id="264795at2759"/>
<name>A0A067Q3U0_9AGAM</name>
<dbReference type="GO" id="GO:0006406">
    <property type="term" value="P:mRNA export from nucleus"/>
    <property type="evidence" value="ECO:0007669"/>
    <property type="project" value="TreeGrafter"/>
</dbReference>